<evidence type="ECO:0000256" key="4">
    <source>
        <dbReference type="ARBA" id="ARBA00022692"/>
    </source>
</evidence>
<feature type="transmembrane region" description="Helical" evidence="9">
    <location>
        <begin position="116"/>
        <end position="135"/>
    </location>
</feature>
<accession>A0A2A2A7S6</accession>
<feature type="transmembrane region" description="Helical" evidence="9">
    <location>
        <begin position="466"/>
        <end position="484"/>
    </location>
</feature>
<sequence length="600" mass="63557">MKDWLHSLMPHLILAPVLLPMGVAALILLLGEERQRIKLTLSLMSCLSLLGVAVFLLQWSHQQSSATTMGVYLTSNWPAQFGITLVLDRLAALMLTLTALLALASAIYASARWHRAGVHFHALFQLQLMGLNGLFLTGDLFNLFVFIEILLAASYGLLLHGSGRFRVQAGLHYIAINLLASSLLLIGISMLYGITGTLNLAHMASIIPYVADEDRSLLHAAAGVLGVALLIKAAVWPMNFWLTRAYSAATAPAGALFAIMTKVGIYMVLRLWTLLFGYDAGPSAQYGGQWLTYAGMATIAVGSIGVLSSQKLGNLAGYSAIVSSGTLLAAMGFGQNLLTAGLLYYLVSSTLAISACFLLADLMDRWRNDGADYAPYEAEDEAPFLTADLQGRLQSLNLDEREQALVGRPMPAAVALLGLGFMACTLLIAGLPPLSGFIGKFTMLTALLNPLGMGGSSGQQLDRDGWLLLALLIGSGLLALIALSRAGIRHFWASHDRNPPLVKIGEGIPLALLLGCCVTMTVQADDVMRYMQTTANALYAPDDYIQSVLQTQVKPYPTQTTGSAAGSAEAGASVDEAAASAAATPGEQTPSGTSGLEAKP</sequence>
<reference evidence="11 12" key="1">
    <citation type="submission" date="2017-08" db="EMBL/GenBank/DDBJ databases">
        <title>WGS of Clinical strains of the CDC Group NO-1 linked to zoonotic infections in humans.</title>
        <authorList>
            <person name="Bernier A.-M."/>
            <person name="Bernard K."/>
        </authorList>
    </citation>
    <scope>NUCLEOTIDE SEQUENCE [LARGE SCALE GENOMIC DNA]</scope>
    <source>
        <strain evidence="11 12">NML03-0146</strain>
    </source>
</reference>
<feature type="region of interest" description="Disordered" evidence="8">
    <location>
        <begin position="556"/>
        <end position="600"/>
    </location>
</feature>
<evidence type="ECO:0000259" key="10">
    <source>
        <dbReference type="Pfam" id="PF00361"/>
    </source>
</evidence>
<evidence type="ECO:0000256" key="8">
    <source>
        <dbReference type="SAM" id="MobiDB-lite"/>
    </source>
</evidence>
<gene>
    <name evidence="11" type="ORF">CK620_11605</name>
</gene>
<name>A0A2A2A7S6_9BURK</name>
<feature type="transmembrane region" description="Helical" evidence="9">
    <location>
        <begin position="410"/>
        <end position="431"/>
    </location>
</feature>
<protein>
    <submittedName>
        <fullName evidence="11">Monovalent cation/H+ antiporter subunit D</fullName>
    </submittedName>
</protein>
<feature type="transmembrane region" description="Helical" evidence="9">
    <location>
        <begin position="315"/>
        <end position="336"/>
    </location>
</feature>
<dbReference type="PANTHER" id="PTHR42703:SF1">
    <property type="entry name" value="NA(+)_H(+) ANTIPORTER SUBUNIT D1"/>
    <property type="match status" value="1"/>
</dbReference>
<organism evidence="11 12">
    <name type="scientific">Vandammella animalimorsus</name>
    <dbReference type="NCBI Taxonomy" id="2029117"/>
    <lineage>
        <taxon>Bacteria</taxon>
        <taxon>Pseudomonadati</taxon>
        <taxon>Pseudomonadota</taxon>
        <taxon>Betaproteobacteria</taxon>
        <taxon>Burkholderiales</taxon>
        <taxon>Comamonadaceae</taxon>
        <taxon>Vandammella</taxon>
    </lineage>
</organism>
<feature type="transmembrane region" description="Helical" evidence="9">
    <location>
        <begin position="79"/>
        <end position="104"/>
    </location>
</feature>
<evidence type="ECO:0000313" key="12">
    <source>
        <dbReference type="Proteomes" id="UP000217999"/>
    </source>
</evidence>
<feature type="transmembrane region" description="Helical" evidence="9">
    <location>
        <begin position="290"/>
        <end position="308"/>
    </location>
</feature>
<feature type="transmembrane region" description="Helical" evidence="9">
    <location>
        <begin position="39"/>
        <end position="59"/>
    </location>
</feature>
<dbReference type="InterPro" id="IPR050586">
    <property type="entry name" value="CPA3_Na-H_Antiporter_D"/>
</dbReference>
<feature type="transmembrane region" description="Helical" evidence="9">
    <location>
        <begin position="217"/>
        <end position="242"/>
    </location>
</feature>
<keyword evidence="4 7" id="KW-0812">Transmembrane</keyword>
<dbReference type="RefSeq" id="WP_095550426.1">
    <property type="nucleotide sequence ID" value="NZ_NSJF01000006.1"/>
</dbReference>
<dbReference type="EMBL" id="NSJF01000006">
    <property type="protein sequence ID" value="PAT33794.1"/>
    <property type="molecule type" value="Genomic_DNA"/>
</dbReference>
<feature type="transmembrane region" description="Helical" evidence="9">
    <location>
        <begin position="171"/>
        <end position="194"/>
    </location>
</feature>
<dbReference type="Proteomes" id="UP000217999">
    <property type="component" value="Unassembled WGS sequence"/>
</dbReference>
<feature type="transmembrane region" description="Helical" evidence="9">
    <location>
        <begin position="342"/>
        <end position="360"/>
    </location>
</feature>
<feature type="transmembrane region" description="Helical" evidence="9">
    <location>
        <begin position="12"/>
        <end position="30"/>
    </location>
</feature>
<dbReference type="Pfam" id="PF00361">
    <property type="entry name" value="Proton_antipo_M"/>
    <property type="match status" value="1"/>
</dbReference>
<evidence type="ECO:0000256" key="5">
    <source>
        <dbReference type="ARBA" id="ARBA00022989"/>
    </source>
</evidence>
<feature type="transmembrane region" description="Helical" evidence="9">
    <location>
        <begin position="141"/>
        <end position="159"/>
    </location>
</feature>
<dbReference type="NCBIfam" id="NF009309">
    <property type="entry name" value="PRK12666.1"/>
    <property type="match status" value="1"/>
</dbReference>
<comment type="similarity">
    <text evidence="2">Belongs to the CPA3 antiporters (TC 2.A.63) subunit D family.</text>
</comment>
<comment type="caution">
    <text evidence="11">The sequence shown here is derived from an EMBL/GenBank/DDBJ whole genome shotgun (WGS) entry which is preliminary data.</text>
</comment>
<dbReference type="GO" id="GO:0005886">
    <property type="term" value="C:plasma membrane"/>
    <property type="evidence" value="ECO:0007669"/>
    <property type="project" value="UniProtKB-SubCell"/>
</dbReference>
<dbReference type="InterPro" id="IPR001750">
    <property type="entry name" value="ND/Mrp_TM"/>
</dbReference>
<evidence type="ECO:0000256" key="6">
    <source>
        <dbReference type="ARBA" id="ARBA00023136"/>
    </source>
</evidence>
<dbReference type="AlphaFoldDB" id="A0A2A2A7S6"/>
<evidence type="ECO:0000256" key="1">
    <source>
        <dbReference type="ARBA" id="ARBA00004651"/>
    </source>
</evidence>
<evidence type="ECO:0000313" key="11">
    <source>
        <dbReference type="EMBL" id="PAT33794.1"/>
    </source>
</evidence>
<proteinExistence type="inferred from homology"/>
<evidence type="ECO:0000256" key="9">
    <source>
        <dbReference type="SAM" id="Phobius"/>
    </source>
</evidence>
<feature type="compositionally biased region" description="Low complexity" evidence="8">
    <location>
        <begin position="560"/>
        <end position="587"/>
    </location>
</feature>
<keyword evidence="6 9" id="KW-0472">Membrane</keyword>
<feature type="transmembrane region" description="Helical" evidence="9">
    <location>
        <begin position="254"/>
        <end position="278"/>
    </location>
</feature>
<dbReference type="PANTHER" id="PTHR42703">
    <property type="entry name" value="NADH DEHYDROGENASE"/>
    <property type="match status" value="1"/>
</dbReference>
<evidence type="ECO:0000256" key="2">
    <source>
        <dbReference type="ARBA" id="ARBA00005346"/>
    </source>
</evidence>
<comment type="subcellular location">
    <subcellularLocation>
        <location evidence="1">Cell membrane</location>
        <topology evidence="1">Multi-pass membrane protein</topology>
    </subcellularLocation>
    <subcellularLocation>
        <location evidence="7">Membrane</location>
        <topology evidence="7">Multi-pass membrane protein</topology>
    </subcellularLocation>
</comment>
<evidence type="ECO:0000256" key="3">
    <source>
        <dbReference type="ARBA" id="ARBA00022475"/>
    </source>
</evidence>
<evidence type="ECO:0000256" key="7">
    <source>
        <dbReference type="RuleBase" id="RU000320"/>
    </source>
</evidence>
<feature type="domain" description="NADH:quinone oxidoreductase/Mrp antiporter transmembrane" evidence="10">
    <location>
        <begin position="138"/>
        <end position="360"/>
    </location>
</feature>
<keyword evidence="5 9" id="KW-1133">Transmembrane helix</keyword>
<keyword evidence="3" id="KW-1003">Cell membrane</keyword>